<comment type="caution">
    <text evidence="3">The sequence shown here is derived from an EMBL/GenBank/DDBJ whole genome shotgun (WGS) entry which is preliminary data.</text>
</comment>
<proteinExistence type="predicted"/>
<feature type="transmembrane region" description="Helical" evidence="1">
    <location>
        <begin position="7"/>
        <end position="26"/>
    </location>
</feature>
<feature type="transmembrane region" description="Helical" evidence="1">
    <location>
        <begin position="214"/>
        <end position="232"/>
    </location>
</feature>
<keyword evidence="1" id="KW-0472">Membrane</keyword>
<feature type="transmembrane region" description="Helical" evidence="1">
    <location>
        <begin position="118"/>
        <end position="136"/>
    </location>
</feature>
<dbReference type="RefSeq" id="WP_345256464.1">
    <property type="nucleotide sequence ID" value="NZ_BAABGY010000008.1"/>
</dbReference>
<protein>
    <submittedName>
        <fullName evidence="3">Type II CAAX endopeptidase family protein</fullName>
    </submittedName>
</protein>
<feature type="transmembrane region" description="Helical" evidence="1">
    <location>
        <begin position="38"/>
        <end position="59"/>
    </location>
</feature>
<keyword evidence="1" id="KW-0812">Transmembrane</keyword>
<evidence type="ECO:0000313" key="3">
    <source>
        <dbReference type="EMBL" id="GAA4334665.1"/>
    </source>
</evidence>
<organism evidence="3 4">
    <name type="scientific">Flaviaesturariibacter amylovorans</name>
    <dbReference type="NCBI Taxonomy" id="1084520"/>
    <lineage>
        <taxon>Bacteria</taxon>
        <taxon>Pseudomonadati</taxon>
        <taxon>Bacteroidota</taxon>
        <taxon>Chitinophagia</taxon>
        <taxon>Chitinophagales</taxon>
        <taxon>Chitinophagaceae</taxon>
        <taxon>Flaviaestuariibacter</taxon>
    </lineage>
</organism>
<keyword evidence="4" id="KW-1185">Reference proteome</keyword>
<sequence>MLLKQLLVFFLAAYLFSWIIWLPLYGPVIGINTTTPLPLQHALGGLGPLLASFLCIGIFEGKGGMLRLLHACWRPTPLLLLAIALLSPFILALLASLLSFTLYATSIDLSSLVRSTEFPHFGLLSVFLYNLLFFGWGEEAGWRGFALPRLQARLKPLSASLVLTILWAAWHLPLFTYRPGYMEMGLSGAVGWLLSLLTGSVLLSWLFNASKGSVLICAVFHATIDIAFTAKTPDNRNAMYMGILITIWGFLTMLLWKPKNIVVTGSHTTSPTLSQNPQ</sequence>
<evidence type="ECO:0000256" key="1">
    <source>
        <dbReference type="SAM" id="Phobius"/>
    </source>
</evidence>
<feature type="transmembrane region" description="Helical" evidence="1">
    <location>
        <begin position="238"/>
        <end position="256"/>
    </location>
</feature>
<evidence type="ECO:0000259" key="2">
    <source>
        <dbReference type="Pfam" id="PF02517"/>
    </source>
</evidence>
<gene>
    <name evidence="3" type="ORF">GCM10023184_28910</name>
</gene>
<dbReference type="InterPro" id="IPR003675">
    <property type="entry name" value="Rce1/LyrA-like_dom"/>
</dbReference>
<feature type="transmembrane region" description="Helical" evidence="1">
    <location>
        <begin position="157"/>
        <end position="177"/>
    </location>
</feature>
<dbReference type="PANTHER" id="PTHR35797">
    <property type="entry name" value="PROTEASE-RELATED"/>
    <property type="match status" value="1"/>
</dbReference>
<dbReference type="EMBL" id="BAABGY010000008">
    <property type="protein sequence ID" value="GAA4334665.1"/>
    <property type="molecule type" value="Genomic_DNA"/>
</dbReference>
<feature type="domain" description="CAAX prenyl protease 2/Lysostaphin resistance protein A-like" evidence="2">
    <location>
        <begin position="123"/>
        <end position="226"/>
    </location>
</feature>
<dbReference type="Pfam" id="PF02517">
    <property type="entry name" value="Rce1-like"/>
    <property type="match status" value="1"/>
</dbReference>
<accession>A0ABP8H5N5</accession>
<keyword evidence="1" id="KW-1133">Transmembrane helix</keyword>
<reference evidence="4" key="1">
    <citation type="journal article" date="2019" name="Int. J. Syst. Evol. Microbiol.">
        <title>The Global Catalogue of Microorganisms (GCM) 10K type strain sequencing project: providing services to taxonomists for standard genome sequencing and annotation.</title>
        <authorList>
            <consortium name="The Broad Institute Genomics Platform"/>
            <consortium name="The Broad Institute Genome Sequencing Center for Infectious Disease"/>
            <person name="Wu L."/>
            <person name="Ma J."/>
        </authorList>
    </citation>
    <scope>NUCLEOTIDE SEQUENCE [LARGE SCALE GENOMIC DNA]</scope>
    <source>
        <strain evidence="4">JCM 17919</strain>
    </source>
</reference>
<evidence type="ECO:0000313" key="4">
    <source>
        <dbReference type="Proteomes" id="UP001501725"/>
    </source>
</evidence>
<dbReference type="PANTHER" id="PTHR35797:SF1">
    <property type="entry name" value="PROTEASE"/>
    <property type="match status" value="1"/>
</dbReference>
<dbReference type="Proteomes" id="UP001501725">
    <property type="component" value="Unassembled WGS sequence"/>
</dbReference>
<dbReference type="InterPro" id="IPR042150">
    <property type="entry name" value="MmRce1-like"/>
</dbReference>
<name>A0ABP8H5N5_9BACT</name>
<feature type="transmembrane region" description="Helical" evidence="1">
    <location>
        <begin position="79"/>
        <end position="98"/>
    </location>
</feature>
<feature type="transmembrane region" description="Helical" evidence="1">
    <location>
        <begin position="189"/>
        <end position="207"/>
    </location>
</feature>